<evidence type="ECO:0000313" key="2">
    <source>
        <dbReference type="EMBL" id="KAJ2904088.1"/>
    </source>
</evidence>
<accession>A0AAD5RTU8</accession>
<organism evidence="2 3">
    <name type="scientific">Zalerion maritima</name>
    <dbReference type="NCBI Taxonomy" id="339359"/>
    <lineage>
        <taxon>Eukaryota</taxon>
        <taxon>Fungi</taxon>
        <taxon>Dikarya</taxon>
        <taxon>Ascomycota</taxon>
        <taxon>Pezizomycotina</taxon>
        <taxon>Sordariomycetes</taxon>
        <taxon>Lulworthiomycetidae</taxon>
        <taxon>Lulworthiales</taxon>
        <taxon>Lulworthiaceae</taxon>
        <taxon>Zalerion</taxon>
    </lineage>
</organism>
<dbReference type="Gene3D" id="6.10.140.1020">
    <property type="match status" value="1"/>
</dbReference>
<protein>
    <submittedName>
        <fullName evidence="2">Dna repair protein dds20 mei5 protein</fullName>
    </submittedName>
</protein>
<dbReference type="PANTHER" id="PTHR28527">
    <property type="entry name" value="MATING-TYPE SWITCHING PROTEIN SWI2-RELATED"/>
    <property type="match status" value="1"/>
</dbReference>
<feature type="compositionally biased region" description="Low complexity" evidence="1">
    <location>
        <begin position="48"/>
        <end position="64"/>
    </location>
</feature>
<gene>
    <name evidence="2" type="ORF">MKZ38_008899</name>
</gene>
<feature type="region of interest" description="Disordered" evidence="1">
    <location>
        <begin position="29"/>
        <end position="126"/>
    </location>
</feature>
<dbReference type="AlphaFoldDB" id="A0AAD5RTU8"/>
<name>A0AAD5RTU8_9PEZI</name>
<dbReference type="EMBL" id="JAKWBI020000063">
    <property type="protein sequence ID" value="KAJ2904088.1"/>
    <property type="molecule type" value="Genomic_DNA"/>
</dbReference>
<feature type="region of interest" description="Disordered" evidence="1">
    <location>
        <begin position="200"/>
        <end position="272"/>
    </location>
</feature>
<keyword evidence="3" id="KW-1185">Reference proteome</keyword>
<feature type="compositionally biased region" description="Basic and acidic residues" evidence="1">
    <location>
        <begin position="222"/>
        <end position="234"/>
    </location>
</feature>
<dbReference type="PANTHER" id="PTHR28527:SF1">
    <property type="entry name" value="SWI5-DEPENDENT RECOMBINATION DNA REPAIR PROTEIN 1"/>
    <property type="match status" value="1"/>
</dbReference>
<evidence type="ECO:0000313" key="3">
    <source>
        <dbReference type="Proteomes" id="UP001201980"/>
    </source>
</evidence>
<proteinExistence type="predicted"/>
<comment type="caution">
    <text evidence="2">The sequence shown here is derived from an EMBL/GenBank/DDBJ whole genome shotgun (WGS) entry which is preliminary data.</text>
</comment>
<sequence length="272" mass="29808">MLAEGCPLRLDHPVPAAMLTPAAKRRRFAAANETLKKPFKSPFANKNSTSASLSSSAKKGSGTLRDAAQTYASHESPLKRTASTGHPEDTSVQSSPERIHKATVPRRPHPAFSTSTTSRHRDQSPFLAAITSRQRAVDRDIKQLDDELEMAHQARRLLEEAAKKTPGKAPGSDLEALTLKWQAAARQAAEELFPTAKERYQSMGGSEGLRKMQQRQAAFFAEFDRPPKDNDNKSRGSSPTARSGALVDKGEDDEEEEEDLKHNPIEALQTDG</sequence>
<dbReference type="Proteomes" id="UP001201980">
    <property type="component" value="Unassembled WGS sequence"/>
</dbReference>
<dbReference type="GO" id="GO:0006310">
    <property type="term" value="P:DNA recombination"/>
    <property type="evidence" value="ECO:0007669"/>
    <property type="project" value="TreeGrafter"/>
</dbReference>
<reference evidence="2" key="1">
    <citation type="submission" date="2022-07" db="EMBL/GenBank/DDBJ databases">
        <title>Draft genome sequence of Zalerion maritima ATCC 34329, a (micro)plastics degrading marine fungus.</title>
        <authorList>
            <person name="Paco A."/>
            <person name="Goncalves M.F.M."/>
            <person name="Rocha-Santos T.A.P."/>
            <person name="Alves A."/>
        </authorList>
    </citation>
    <scope>NUCLEOTIDE SEQUENCE</scope>
    <source>
        <strain evidence="2">ATCC 34329</strain>
    </source>
</reference>
<evidence type="ECO:0000256" key="1">
    <source>
        <dbReference type="SAM" id="MobiDB-lite"/>
    </source>
</evidence>